<gene>
    <name evidence="2" type="ORF">JKL49_22645</name>
</gene>
<evidence type="ECO:0000313" key="2">
    <source>
        <dbReference type="EMBL" id="QQZ49649.1"/>
    </source>
</evidence>
<protein>
    <recommendedName>
        <fullName evidence="3">Enoyl-CoA hydratase/isomerase family protein</fullName>
    </recommendedName>
</protein>
<sequence length="175" mass="17982">MDAFAARPAPDWLADWPEEWAGFHRELYRCPAVIVGALERFAINAGAALALACDLLVAGRAPICWWGGGHRHVRPHEPGLAAPEDQRGGGRPARPGRNPRPGGGPVAAWPGPQAGGRRGGHDRSSGPGHPAGRLSGSGSGSHQERASPSRAGRGGVFEALLATGHATAGPSRVTG</sequence>
<feature type="compositionally biased region" description="Low complexity" evidence="1">
    <location>
        <begin position="92"/>
        <end position="112"/>
    </location>
</feature>
<dbReference type="AlphaFoldDB" id="A0A974P3C6"/>
<dbReference type="SUPFAM" id="SSF52096">
    <property type="entry name" value="ClpP/crotonase"/>
    <property type="match status" value="1"/>
</dbReference>
<evidence type="ECO:0008006" key="3">
    <source>
        <dbReference type="Google" id="ProtNLM"/>
    </source>
</evidence>
<evidence type="ECO:0000256" key="1">
    <source>
        <dbReference type="SAM" id="MobiDB-lite"/>
    </source>
</evidence>
<name>A0A974P3C6_9CAUL</name>
<organism evidence="2">
    <name type="scientific">Phenylobacterium glaciei</name>
    <dbReference type="NCBI Taxonomy" id="2803784"/>
    <lineage>
        <taxon>Bacteria</taxon>
        <taxon>Pseudomonadati</taxon>
        <taxon>Pseudomonadota</taxon>
        <taxon>Alphaproteobacteria</taxon>
        <taxon>Caulobacterales</taxon>
        <taxon>Caulobacteraceae</taxon>
        <taxon>Phenylobacterium</taxon>
    </lineage>
</organism>
<dbReference type="EMBL" id="CP068570">
    <property type="protein sequence ID" value="QQZ49649.1"/>
    <property type="molecule type" value="Genomic_DNA"/>
</dbReference>
<dbReference type="Gene3D" id="3.90.226.10">
    <property type="entry name" value="2-enoyl-CoA Hydratase, Chain A, domain 1"/>
    <property type="match status" value="1"/>
</dbReference>
<proteinExistence type="predicted"/>
<dbReference type="InterPro" id="IPR029045">
    <property type="entry name" value="ClpP/crotonase-like_dom_sf"/>
</dbReference>
<feature type="region of interest" description="Disordered" evidence="1">
    <location>
        <begin position="76"/>
        <end position="175"/>
    </location>
</feature>
<reference evidence="2" key="1">
    <citation type="submission" date="2021-01" db="EMBL/GenBank/DDBJ databases">
        <title>Genome sequence of Phenylobacterium sp. 20VBR1 isolated from a valley glaceir, Ny-Alesund, Svalbard.</title>
        <authorList>
            <person name="Thomas F.A."/>
            <person name="Krishnan K.P."/>
            <person name="Sinha R.K."/>
        </authorList>
    </citation>
    <scope>NUCLEOTIDE SEQUENCE</scope>
    <source>
        <strain evidence="2">20VBR1</strain>
    </source>
</reference>
<accession>A0A974P3C6</accession>